<dbReference type="RefSeq" id="YP_214221.1">
    <property type="nucleotide sequence ID" value="NC_006882.2"/>
</dbReference>
<organismHost>
    <name type="scientific">Prochlorococcus</name>
    <dbReference type="NCBI Taxonomy" id="1218"/>
</organismHost>
<name>D1LWI7_BPPRP</name>
<protein>
    <submittedName>
        <fullName evidence="1">Uncharacterized protein</fullName>
    </submittedName>
</protein>
<dbReference type="Pfam" id="PF19847">
    <property type="entry name" value="DUF6322"/>
    <property type="match status" value="1"/>
</dbReference>
<accession>D1LWI7</accession>
<dbReference type="KEGG" id="vg:3294699"/>
<gene>
    <name evidence="1" type="ORF">PCPG_00043</name>
</gene>
<dbReference type="Proteomes" id="UP000258925">
    <property type="component" value="Segment"/>
</dbReference>
<proteinExistence type="predicted"/>
<evidence type="ECO:0000313" key="2">
    <source>
        <dbReference type="Proteomes" id="UP000258925"/>
    </source>
</evidence>
<reference evidence="1 2" key="1">
    <citation type="submission" date="2009-10" db="EMBL/GenBank/DDBJ databases">
        <title>The Genome Sequence of Prochlorococcus phage P-SSP7.</title>
        <authorList>
            <consortium name="The Broad Institute Genome Sequencing Platform"/>
            <person name="Henn M.R."/>
            <person name="Sullivan M.S."/>
            <person name="Osburne M.S."/>
            <person name="Levin J."/>
            <person name="Malboeuf C."/>
            <person name="Casali M."/>
            <person name="Russ C."/>
            <person name="Lennon N."/>
            <person name="Chapman S.B."/>
            <person name="Erlich R."/>
            <person name="Young S.K."/>
            <person name="Koehrsen M."/>
            <person name="Yandava C."/>
            <person name="Zeng Q."/>
            <person name="Alvarado L."/>
            <person name="Anderson S."/>
            <person name="Berlin A."/>
            <person name="Borenstein D."/>
            <person name="Chen Z."/>
            <person name="Engels R."/>
            <person name="Freedman E."/>
            <person name="Gellesch M."/>
            <person name="Goldberg J."/>
            <person name="Green L."/>
            <person name="Griggs A."/>
            <person name="Gujja S."/>
            <person name="Heilman E.R."/>
            <person name="Heiman D."/>
            <person name="Hepburn T."/>
            <person name="Howarth C."/>
            <person name="Jen D."/>
            <person name="Larson L."/>
            <person name="Lewis B."/>
            <person name="Mehta T."/>
            <person name="Park D."/>
            <person name="Pearson M."/>
            <person name="Richards J."/>
            <person name="Rizzolo K."/>
            <person name="Roberts A."/>
            <person name="Ryan E."/>
            <person name="Saif S."/>
            <person name="Shea T."/>
            <person name="Shenoy N."/>
            <person name="Sisk P."/>
            <person name="Stolte C."/>
            <person name="Sykes S."/>
            <person name="Walk T."/>
            <person name="White J."/>
            <person name="Yu Q."/>
            <person name="Coleman M.L."/>
            <person name="Huang K.H."/>
            <person name="Weigele P.R."/>
            <person name="DeFrancesco A.S."/>
            <person name="Kern S.E."/>
            <person name="Thompson L.R."/>
            <person name="Fu R."/>
            <person name="Hombeck B."/>
            <person name="Chisholm S.W."/>
            <person name="Haas B."/>
            <person name="Nusbaum C."/>
            <person name="Birren B."/>
        </authorList>
    </citation>
    <scope>NUCLEOTIDE SEQUENCE [LARGE SCALE GENOMIC DNA]</scope>
    <source>
        <strain evidence="1 2">P-SSP7</strain>
    </source>
</reference>
<organism evidence="1 2">
    <name type="scientific">Prochlorococcus phage P-SSP7</name>
    <dbReference type="NCBI Taxonomy" id="268748"/>
    <lineage>
        <taxon>Viruses</taxon>
        <taxon>Duplodnaviria</taxon>
        <taxon>Heunggongvirae</taxon>
        <taxon>Uroviricota</taxon>
        <taxon>Caudoviricetes</taxon>
        <taxon>Autographivirales</taxon>
        <taxon>Sechaudvirinae</taxon>
        <taxon>Tiamatvirus</taxon>
    </lineage>
</organism>
<evidence type="ECO:0000313" key="1">
    <source>
        <dbReference type="EMBL" id="ACY76246.1"/>
    </source>
</evidence>
<dbReference type="InterPro" id="IPR046285">
    <property type="entry name" value="DUF6322"/>
</dbReference>
<dbReference type="EMBL" id="GU071093">
    <property type="protein sequence ID" value="ACY76246.1"/>
    <property type="molecule type" value="Genomic_DNA"/>
</dbReference>
<sequence length="120" mass="12712">MKKLILLLALLSPSIARANTVTPQFTTGSMNSTTTTTQTIVETEQVQVFGAALNTWSGTNITASASAGIAGGDAVFTVTDTTLPWTLETTTRAAGIVEQRDYTRNYTINSTTTSLSVFSQ</sequence>